<evidence type="ECO:0000313" key="2">
    <source>
        <dbReference type="WBParaSite" id="MBELARI_LOCUS2571"/>
    </source>
</evidence>
<name>A0AAF3F9D8_9BILA</name>
<sequence length="193" mass="20976">MFGQEPEDDATIVNDEEGNSTRYTDLSFTNSIEENVEELSAVGEADFQLTLVGAILGRQIIIFIFCPIDVGQNVVLPIPNVDHPKIGPQNLLGVVTGVNDGFYSIGTQDGHLRQMFTRNQMAPCNNIFISIDSIPDKETTVRTAVGAASITGSQGHSHCMCLSGCTTNREYPSLVVALSNVVSFVETPMEWIH</sequence>
<evidence type="ECO:0000313" key="1">
    <source>
        <dbReference type="Proteomes" id="UP000887575"/>
    </source>
</evidence>
<proteinExistence type="predicted"/>
<keyword evidence="1" id="KW-1185">Reference proteome</keyword>
<dbReference type="AlphaFoldDB" id="A0AAF3F9D8"/>
<organism evidence="1 2">
    <name type="scientific">Mesorhabditis belari</name>
    <dbReference type="NCBI Taxonomy" id="2138241"/>
    <lineage>
        <taxon>Eukaryota</taxon>
        <taxon>Metazoa</taxon>
        <taxon>Ecdysozoa</taxon>
        <taxon>Nematoda</taxon>
        <taxon>Chromadorea</taxon>
        <taxon>Rhabditida</taxon>
        <taxon>Rhabditina</taxon>
        <taxon>Rhabditomorpha</taxon>
        <taxon>Rhabditoidea</taxon>
        <taxon>Rhabditidae</taxon>
        <taxon>Mesorhabditinae</taxon>
        <taxon>Mesorhabditis</taxon>
    </lineage>
</organism>
<dbReference type="Proteomes" id="UP000887575">
    <property type="component" value="Unassembled WGS sequence"/>
</dbReference>
<protein>
    <submittedName>
        <fullName evidence="2">Uncharacterized protein</fullName>
    </submittedName>
</protein>
<reference evidence="2" key="1">
    <citation type="submission" date="2024-02" db="UniProtKB">
        <authorList>
            <consortium name="WormBaseParasite"/>
        </authorList>
    </citation>
    <scope>IDENTIFICATION</scope>
</reference>
<dbReference type="WBParaSite" id="MBELARI_LOCUS2571">
    <property type="protein sequence ID" value="MBELARI_LOCUS2571"/>
    <property type="gene ID" value="MBELARI_LOCUS2571"/>
</dbReference>
<accession>A0AAF3F9D8</accession>